<dbReference type="Gene3D" id="3.40.50.300">
    <property type="entry name" value="P-loop containing nucleotide triphosphate hydrolases"/>
    <property type="match status" value="1"/>
</dbReference>
<dbReference type="EMBL" id="JALPQF010000002">
    <property type="protein sequence ID" value="MCK8479568.1"/>
    <property type="molecule type" value="Genomic_DNA"/>
</dbReference>
<dbReference type="InterPro" id="IPR000863">
    <property type="entry name" value="Sulfotransferase_dom"/>
</dbReference>
<organism evidence="2 3">
    <name type="scientific">Psychroserpens algicola</name>
    <dbReference type="NCBI Taxonomy" id="1719034"/>
    <lineage>
        <taxon>Bacteria</taxon>
        <taxon>Pseudomonadati</taxon>
        <taxon>Bacteroidota</taxon>
        <taxon>Flavobacteriia</taxon>
        <taxon>Flavobacteriales</taxon>
        <taxon>Flavobacteriaceae</taxon>
        <taxon>Psychroserpens</taxon>
    </lineage>
</organism>
<reference evidence="2" key="1">
    <citation type="submission" date="2022-04" db="EMBL/GenBank/DDBJ databases">
        <authorList>
            <person name="Ren T."/>
        </authorList>
    </citation>
    <scope>NUCLEOTIDE SEQUENCE</scope>
    <source>
        <strain evidence="2">F63249</strain>
    </source>
</reference>
<evidence type="ECO:0000313" key="2">
    <source>
        <dbReference type="EMBL" id="MCK8479568.1"/>
    </source>
</evidence>
<protein>
    <submittedName>
        <fullName evidence="2">Sulfotransferase domain-containing protein</fullName>
    </submittedName>
</protein>
<feature type="domain" description="Sulfotransferase" evidence="1">
    <location>
        <begin position="21"/>
        <end position="181"/>
    </location>
</feature>
<dbReference type="RefSeq" id="WP_248411864.1">
    <property type="nucleotide sequence ID" value="NZ_JALPQF010000002.1"/>
</dbReference>
<keyword evidence="3" id="KW-1185">Reference proteome</keyword>
<dbReference type="InterPro" id="IPR027417">
    <property type="entry name" value="P-loop_NTPase"/>
</dbReference>
<comment type="caution">
    <text evidence="2">The sequence shown here is derived from an EMBL/GenBank/DDBJ whole genome shotgun (WGS) entry which is preliminary data.</text>
</comment>
<evidence type="ECO:0000313" key="3">
    <source>
        <dbReference type="Proteomes" id="UP001203687"/>
    </source>
</evidence>
<dbReference type="Pfam" id="PF00685">
    <property type="entry name" value="Sulfotransfer_1"/>
    <property type="match status" value="1"/>
</dbReference>
<dbReference type="Proteomes" id="UP001203687">
    <property type="component" value="Unassembled WGS sequence"/>
</dbReference>
<accession>A0ABT0H5B2</accession>
<dbReference type="SUPFAM" id="SSF52540">
    <property type="entry name" value="P-loop containing nucleoside triphosphate hydrolases"/>
    <property type="match status" value="1"/>
</dbReference>
<name>A0ABT0H5B2_9FLAO</name>
<evidence type="ECO:0000259" key="1">
    <source>
        <dbReference type="Pfam" id="PF00685"/>
    </source>
</evidence>
<proteinExistence type="predicted"/>
<sequence>MNFFKRLFLPKASDNLVKVYSHPRSGTHFMEAFLAQNFYPDQNLDMTPITWGHWSNRKVKHEGNPYGKLFGNHYFADRNENSLPKIYMMRDGRSVAYSVWKTPNFVHPDLESLSFSEFLRTKIDWYGTPSKRVEPNQTILEHWYAHVESWKALEKANDNVLLINYEDLIDSPYTQYKKIHDAFFSNTKQFSAQEISIIEKPLGLLPNKGKKDSWRDIINEKDKAYIASVLSSYNFKDEL</sequence>
<gene>
    <name evidence="2" type="ORF">MUY34_02990</name>
</gene>